<accession>A0A8A3S7S0</accession>
<dbReference type="KEGG" id="maqe:RJ40_09060"/>
<reference evidence="1" key="2">
    <citation type="submission" date="2019-02" db="EMBL/GenBank/DDBJ databases">
        <authorList>
            <person name="Chen S.-C."/>
            <person name="Chien H.-H."/>
            <person name="Lai M.-C."/>
        </authorList>
    </citation>
    <scope>NUCLEOTIDE SEQUENCE</scope>
    <source>
        <strain evidence="1">N2F9704</strain>
    </source>
</reference>
<evidence type="ECO:0000313" key="2">
    <source>
        <dbReference type="Proteomes" id="UP001042704"/>
    </source>
</evidence>
<dbReference type="Proteomes" id="UP001042704">
    <property type="component" value="Chromosome"/>
</dbReference>
<sequence length="158" mass="16448">MICPLGTDDLLLVRGPSSFLLAGEVHERFALCIETKDDEYCEGLHPGDLVCVSAPEGGALRAAAMILLLVRDHHFPVVALSPGHPGSRRVPMVVSAAPAITVSCEITRGTHPDQHLLCGSAELAGLTLRGGGGTVTLGALPAACTISYICVDRALVEE</sequence>
<dbReference type="GeneID" id="76424515"/>
<keyword evidence="1" id="KW-0378">Hydrolase</keyword>
<evidence type="ECO:0000313" key="1">
    <source>
        <dbReference type="EMBL" id="QSZ67646.1"/>
    </source>
</evidence>
<reference evidence="1" key="1">
    <citation type="journal article" date="2001" name="Int. J. Syst. Evol. Microbiol.">
        <title>Methanofollis aquaemaris sp. nov., a methanogen isolated from an aquaculture fish pond.</title>
        <authorList>
            <person name="Lai M.C."/>
            <person name="Chen S.C."/>
        </authorList>
    </citation>
    <scope>NUCLEOTIDE SEQUENCE</scope>
    <source>
        <strain evidence="1">N2F9704</strain>
    </source>
</reference>
<keyword evidence="2" id="KW-1185">Reference proteome</keyword>
<gene>
    <name evidence="1" type="ORF">RJ40_09060</name>
</gene>
<protein>
    <submittedName>
        <fullName evidence="1">Alpha/beta hydrolase</fullName>
    </submittedName>
</protein>
<dbReference type="AlphaFoldDB" id="A0A8A3S7S0"/>
<dbReference type="EMBL" id="CP036172">
    <property type="protein sequence ID" value="QSZ67646.1"/>
    <property type="molecule type" value="Genomic_DNA"/>
</dbReference>
<dbReference type="RefSeq" id="WP_265580549.1">
    <property type="nucleotide sequence ID" value="NZ_CP036172.1"/>
</dbReference>
<name>A0A8A3S7S0_9EURY</name>
<proteinExistence type="predicted"/>
<organism evidence="1 2">
    <name type="scientific">Methanofollis aquaemaris</name>
    <dbReference type="NCBI Taxonomy" id="126734"/>
    <lineage>
        <taxon>Archaea</taxon>
        <taxon>Methanobacteriati</taxon>
        <taxon>Methanobacteriota</taxon>
        <taxon>Stenosarchaea group</taxon>
        <taxon>Methanomicrobia</taxon>
        <taxon>Methanomicrobiales</taxon>
        <taxon>Methanomicrobiaceae</taxon>
        <taxon>Methanofollis</taxon>
    </lineage>
</organism>
<dbReference type="GO" id="GO:0016787">
    <property type="term" value="F:hydrolase activity"/>
    <property type="evidence" value="ECO:0007669"/>
    <property type="project" value="UniProtKB-KW"/>
</dbReference>